<protein>
    <submittedName>
        <fullName evidence="1">Protein NLRC3</fullName>
    </submittedName>
</protein>
<dbReference type="Proteomes" id="UP000001940">
    <property type="component" value="Chromosome III"/>
</dbReference>
<dbReference type="PROSITE" id="PS51450">
    <property type="entry name" value="LRR"/>
    <property type="match status" value="1"/>
</dbReference>
<name>Q7YWY1_CAEEL</name>
<dbReference type="HOGENOM" id="CLU_400229_0_0_1"/>
<accession>Q7YWY1</accession>
<keyword evidence="2" id="KW-1185">Reference proteome</keyword>
<dbReference type="AlphaFoldDB" id="Q7YWY1"/>
<gene>
    <name evidence="1" type="ORF">CELE_H04D03.4</name>
    <name evidence="1 3" type="ORF">H04D03.4</name>
</gene>
<dbReference type="OrthoDB" id="5910965at2759"/>
<dbReference type="WormBase" id="H04D03.4">
    <property type="protein sequence ID" value="CE54079"/>
    <property type="gene ID" value="WBGene00010365"/>
</dbReference>
<dbReference type="FunFam" id="3.80.10.10:FF:001202">
    <property type="entry name" value="Gastrulation-defective protein 3"/>
    <property type="match status" value="1"/>
</dbReference>
<reference evidence="1 2" key="1">
    <citation type="journal article" date="1998" name="Science">
        <title>Genome sequence of the nematode C. elegans: a platform for investigating biology.</title>
        <authorList>
            <consortium name="The C. elegans sequencing consortium"/>
            <person name="Sulson J.E."/>
            <person name="Waterston R."/>
        </authorList>
    </citation>
    <scope>NUCLEOTIDE SEQUENCE [LARGE SCALE GENOMIC DNA]</scope>
    <source>
        <strain evidence="1 2">Bristol N2</strain>
    </source>
</reference>
<dbReference type="STRING" id="6239.H04D03.4.1"/>
<organism evidence="1 2">
    <name type="scientific">Caenorhabditis elegans</name>
    <dbReference type="NCBI Taxonomy" id="6239"/>
    <lineage>
        <taxon>Eukaryota</taxon>
        <taxon>Metazoa</taxon>
        <taxon>Ecdysozoa</taxon>
        <taxon>Nematoda</taxon>
        <taxon>Chromadorea</taxon>
        <taxon>Rhabditida</taxon>
        <taxon>Rhabditina</taxon>
        <taxon>Rhabditomorpha</taxon>
        <taxon>Rhabditoidea</taxon>
        <taxon>Rhabditidae</taxon>
        <taxon>Peloderinae</taxon>
        <taxon>Caenorhabditis</taxon>
    </lineage>
</organism>
<dbReference type="PANTHER" id="PTHR12904">
    <property type="match status" value="1"/>
</dbReference>
<dbReference type="InterPro" id="IPR051341">
    <property type="entry name" value="Zyg-11_UBL_adapter"/>
</dbReference>
<dbReference type="AGR" id="WB:WBGene00010365"/>
<dbReference type="GO" id="GO:0031462">
    <property type="term" value="C:Cul2-RING ubiquitin ligase complex"/>
    <property type="evidence" value="ECO:0000318"/>
    <property type="project" value="GO_Central"/>
</dbReference>
<evidence type="ECO:0000313" key="2">
    <source>
        <dbReference type="Proteomes" id="UP000001940"/>
    </source>
</evidence>
<sequence length="526" mass="61713">MVNSLKELVIKEIAENIQEYKGNILLDSRSSDQIFSQLLKTPDDQWSTRILTETTIKFHLKHVNLEGSWVCVETVNELQKQFLESFVIGSIQHRLRDEIEKESGNGKIDILFLLKKLFNKTTKKILRHLDIGNKRYFFDNRIFLSDNLTRISQMLPSLQSLGVSNIEFHDDDFSQLCNNFPNLTYLDISETNIKSLDGISKLQKLYILNLRYLKFSAHTDIIELFELKKLQILDVSSRQISIATPTKIILHSKYCSKVLPELTFLDCTETDLNEKSLDYLLQTHENLQRVVVLDCPLPVSKQNDARCLSCTSLDSALDCLSYYLDLHRGYHMKKSLKRIETFLSVSNRSYDLIKCLKLVSQVTMISKVNNVQKFEDAWYSSVYFRAVKCLRSIVLNRMDEIHPVDQSMLAEIFFDHVERFPHNVDNWPGLMKRHSEEMWQLIERLIDSKFCKLNYEKIVRKAVRLLIRHKHEKWTLFHAFSVVEKCLNQGFIDSNDIIDLIKRHQYLFCEVVRQGMENQRNTFVPV</sequence>
<dbReference type="InParanoid" id="Q7YWY1"/>
<dbReference type="eggNOG" id="KOG3665">
    <property type="taxonomic scope" value="Eukaryota"/>
</dbReference>
<dbReference type="PaxDb" id="6239-H04D03.4"/>
<dbReference type="InterPro" id="IPR001611">
    <property type="entry name" value="Leu-rich_rpt"/>
</dbReference>
<dbReference type="FunCoup" id="Q7YWY1">
    <property type="interactions" value="15"/>
</dbReference>
<dbReference type="SUPFAM" id="SSF52047">
    <property type="entry name" value="RNI-like"/>
    <property type="match status" value="1"/>
</dbReference>
<proteinExistence type="predicted"/>
<dbReference type="PhylomeDB" id="Q7YWY1"/>
<dbReference type="Bgee" id="WBGene00010365">
    <property type="expression patterns" value="Expressed in embryo and 2 other cell types or tissues"/>
</dbReference>
<evidence type="ECO:0000313" key="3">
    <source>
        <dbReference type="WormBase" id="H04D03.4"/>
    </source>
</evidence>
<dbReference type="InterPro" id="IPR032675">
    <property type="entry name" value="LRR_dom_sf"/>
</dbReference>
<evidence type="ECO:0000313" key="1">
    <source>
        <dbReference type="EMBL" id="CAE17871.2"/>
    </source>
</evidence>
<dbReference type="PANTHER" id="PTHR12904:SF28">
    <property type="entry name" value="ATP SYNTHASE SUBUNIT ALPHA-RELATED"/>
    <property type="match status" value="1"/>
</dbReference>
<dbReference type="Gene3D" id="3.80.10.10">
    <property type="entry name" value="Ribonuclease Inhibitor"/>
    <property type="match status" value="1"/>
</dbReference>
<dbReference type="EMBL" id="BX284603">
    <property type="protein sequence ID" value="CAE17871.2"/>
    <property type="molecule type" value="Genomic_DNA"/>
</dbReference>
<dbReference type="UCSC" id="H04D03.4">
    <property type="organism name" value="c. elegans"/>
</dbReference>